<evidence type="ECO:0000313" key="1">
    <source>
        <dbReference type="EMBL" id="PRQ45064.1"/>
    </source>
</evidence>
<sequence length="53" mass="6136">MVILAHLSCSIWDCSLTIVTSRAIHCNGDHCRLIILSKYKFLSFLPRRNYTQP</sequence>
<comment type="caution">
    <text evidence="1">The sequence shown here is derived from an EMBL/GenBank/DDBJ whole genome shotgun (WGS) entry which is preliminary data.</text>
</comment>
<name>A0A2P6RF84_ROSCH</name>
<organism evidence="1 2">
    <name type="scientific">Rosa chinensis</name>
    <name type="common">China rose</name>
    <dbReference type="NCBI Taxonomy" id="74649"/>
    <lineage>
        <taxon>Eukaryota</taxon>
        <taxon>Viridiplantae</taxon>
        <taxon>Streptophyta</taxon>
        <taxon>Embryophyta</taxon>
        <taxon>Tracheophyta</taxon>
        <taxon>Spermatophyta</taxon>
        <taxon>Magnoliopsida</taxon>
        <taxon>eudicotyledons</taxon>
        <taxon>Gunneridae</taxon>
        <taxon>Pentapetalae</taxon>
        <taxon>rosids</taxon>
        <taxon>fabids</taxon>
        <taxon>Rosales</taxon>
        <taxon>Rosaceae</taxon>
        <taxon>Rosoideae</taxon>
        <taxon>Rosoideae incertae sedis</taxon>
        <taxon>Rosa</taxon>
    </lineage>
</organism>
<evidence type="ECO:0000313" key="2">
    <source>
        <dbReference type="Proteomes" id="UP000238479"/>
    </source>
</evidence>
<keyword evidence="2" id="KW-1185">Reference proteome</keyword>
<proteinExistence type="predicted"/>
<dbReference type="AlphaFoldDB" id="A0A2P6RF84"/>
<reference evidence="1 2" key="1">
    <citation type="journal article" date="2018" name="Nat. Genet.">
        <title>The Rosa genome provides new insights in the design of modern roses.</title>
        <authorList>
            <person name="Bendahmane M."/>
        </authorList>
    </citation>
    <scope>NUCLEOTIDE SEQUENCE [LARGE SCALE GENOMIC DNA]</scope>
    <source>
        <strain evidence="2">cv. Old Blush</strain>
    </source>
</reference>
<gene>
    <name evidence="1" type="ORF">RchiOBHm_Chr3g0486121</name>
</gene>
<dbReference type="Gramene" id="PRQ45064">
    <property type="protein sequence ID" value="PRQ45064"/>
    <property type="gene ID" value="RchiOBHm_Chr3g0486121"/>
</dbReference>
<accession>A0A2P6RF84</accession>
<protein>
    <submittedName>
        <fullName evidence="1">Uncharacterized protein</fullName>
    </submittedName>
</protein>
<dbReference type="Proteomes" id="UP000238479">
    <property type="component" value="Chromosome 3"/>
</dbReference>
<dbReference type="EMBL" id="PDCK01000041">
    <property type="protein sequence ID" value="PRQ45064.1"/>
    <property type="molecule type" value="Genomic_DNA"/>
</dbReference>